<feature type="signal peptide" evidence="2">
    <location>
        <begin position="1"/>
        <end position="24"/>
    </location>
</feature>
<feature type="chain" id="PRO_5045782173" evidence="2">
    <location>
        <begin position="25"/>
        <end position="216"/>
    </location>
</feature>
<gene>
    <name evidence="5" type="primary">LOC110795262</name>
</gene>
<dbReference type="GO" id="GO:0048046">
    <property type="term" value="C:apoplast"/>
    <property type="evidence" value="ECO:0007669"/>
    <property type="project" value="UniProtKB-SubCell"/>
</dbReference>
<dbReference type="KEGG" id="soe:110795262"/>
<dbReference type="AlphaFoldDB" id="A0A9R0IVM2"/>
<dbReference type="Gene3D" id="1.20.140.40">
    <property type="entry name" value="Invertase/pectin methylesterase inhibitor family protein"/>
    <property type="match status" value="1"/>
</dbReference>
<dbReference type="PANTHER" id="PTHR31080:SF207">
    <property type="entry name" value="PECTINESTERASE INHIBITOR 9"/>
    <property type="match status" value="1"/>
</dbReference>
<dbReference type="Pfam" id="PF04043">
    <property type="entry name" value="PMEI"/>
    <property type="match status" value="1"/>
</dbReference>
<sequence>MATPIFTIFLFLTSILAILSTTIAHHPPTSNHSKPKPKPESTTNFIWSSCSTTRYPPLCYNGLSRYANKIGKSHRQVALTALAMSLSRARSAARLVSRLKKAKGIKHREYEAVKDCIDTMSDGVDQLTRSFVELANLGQTDSEEFMWHMGNVQTWVSSALTDESTCVDGLSDDGYSNNNGGSNNKVKGVIQMKVNNVAQLTSNALALVNRFVERYG</sequence>
<dbReference type="NCBIfam" id="TIGR01614">
    <property type="entry name" value="PME_inhib"/>
    <property type="match status" value="1"/>
</dbReference>
<dbReference type="GeneID" id="110795262"/>
<keyword evidence="1 2" id="KW-0732">Signal</keyword>
<keyword evidence="4" id="KW-1185">Reference proteome</keyword>
<dbReference type="GO" id="GO:0004857">
    <property type="term" value="F:enzyme inhibitor activity"/>
    <property type="evidence" value="ECO:0000318"/>
    <property type="project" value="GO_Central"/>
</dbReference>
<evidence type="ECO:0000256" key="2">
    <source>
        <dbReference type="SAM" id="SignalP"/>
    </source>
</evidence>
<organism evidence="4 5">
    <name type="scientific">Spinacia oleracea</name>
    <name type="common">Spinach</name>
    <dbReference type="NCBI Taxonomy" id="3562"/>
    <lineage>
        <taxon>Eukaryota</taxon>
        <taxon>Viridiplantae</taxon>
        <taxon>Streptophyta</taxon>
        <taxon>Embryophyta</taxon>
        <taxon>Tracheophyta</taxon>
        <taxon>Spermatophyta</taxon>
        <taxon>Magnoliopsida</taxon>
        <taxon>eudicotyledons</taxon>
        <taxon>Gunneridae</taxon>
        <taxon>Pentapetalae</taxon>
        <taxon>Caryophyllales</taxon>
        <taxon>Chenopodiaceae</taxon>
        <taxon>Chenopodioideae</taxon>
        <taxon>Anserineae</taxon>
        <taxon>Spinacia</taxon>
    </lineage>
</organism>
<protein>
    <submittedName>
        <fullName evidence="5">Pectinesterase inhibitor 9</fullName>
    </submittedName>
</protein>
<feature type="domain" description="Pectinesterase inhibitor" evidence="3">
    <location>
        <begin position="41"/>
        <end position="207"/>
    </location>
</feature>
<dbReference type="GO" id="GO:0009505">
    <property type="term" value="C:plant-type cell wall"/>
    <property type="evidence" value="ECO:0000318"/>
    <property type="project" value="GO_Central"/>
</dbReference>
<evidence type="ECO:0000256" key="1">
    <source>
        <dbReference type="ARBA" id="ARBA00022729"/>
    </source>
</evidence>
<dbReference type="GO" id="GO:0009827">
    <property type="term" value="P:plant-type cell wall modification"/>
    <property type="evidence" value="ECO:0000318"/>
    <property type="project" value="GO_Central"/>
</dbReference>
<accession>A0A9R0IVM2</accession>
<dbReference type="InterPro" id="IPR051955">
    <property type="entry name" value="PME_Inhibitor"/>
</dbReference>
<name>A0A9R0IVM2_SPIOL</name>
<dbReference type="CDD" id="cd15798">
    <property type="entry name" value="PMEI-like_3"/>
    <property type="match status" value="1"/>
</dbReference>
<dbReference type="SMART" id="SM00856">
    <property type="entry name" value="PMEI"/>
    <property type="match status" value="1"/>
</dbReference>
<dbReference type="InterPro" id="IPR035513">
    <property type="entry name" value="Invertase/methylesterase_inhib"/>
</dbReference>
<reference evidence="5" key="2">
    <citation type="submission" date="2025-08" db="UniProtKB">
        <authorList>
            <consortium name="RefSeq"/>
        </authorList>
    </citation>
    <scope>IDENTIFICATION</scope>
    <source>
        <tissue evidence="5">Leaf</tissue>
    </source>
</reference>
<evidence type="ECO:0000313" key="5">
    <source>
        <dbReference type="RefSeq" id="XP_021855962.2"/>
    </source>
</evidence>
<evidence type="ECO:0000259" key="3">
    <source>
        <dbReference type="SMART" id="SM00856"/>
    </source>
</evidence>
<reference evidence="4" key="1">
    <citation type="journal article" date="2021" name="Nat. Commun.">
        <title>Genomic analyses provide insights into spinach domestication and the genetic basis of agronomic traits.</title>
        <authorList>
            <person name="Cai X."/>
            <person name="Sun X."/>
            <person name="Xu C."/>
            <person name="Sun H."/>
            <person name="Wang X."/>
            <person name="Ge C."/>
            <person name="Zhang Z."/>
            <person name="Wang Q."/>
            <person name="Fei Z."/>
            <person name="Jiao C."/>
            <person name="Wang Q."/>
        </authorList>
    </citation>
    <scope>NUCLEOTIDE SEQUENCE [LARGE SCALE GENOMIC DNA]</scope>
    <source>
        <strain evidence="4">cv. Varoflay</strain>
    </source>
</reference>
<dbReference type="SUPFAM" id="SSF101148">
    <property type="entry name" value="Plant invertase/pectin methylesterase inhibitor"/>
    <property type="match status" value="1"/>
</dbReference>
<evidence type="ECO:0000313" key="4">
    <source>
        <dbReference type="Proteomes" id="UP000813463"/>
    </source>
</evidence>
<dbReference type="PANTHER" id="PTHR31080">
    <property type="entry name" value="PECTINESTERASE INHIBITOR-LIKE"/>
    <property type="match status" value="1"/>
</dbReference>
<dbReference type="RefSeq" id="XP_021855962.2">
    <property type="nucleotide sequence ID" value="XM_022000270.2"/>
</dbReference>
<proteinExistence type="predicted"/>
<dbReference type="InterPro" id="IPR006501">
    <property type="entry name" value="Pectinesterase_inhib_dom"/>
</dbReference>
<dbReference type="Proteomes" id="UP000813463">
    <property type="component" value="Chromosome 6"/>
</dbReference>